<dbReference type="Proteomes" id="UP000001558">
    <property type="component" value="Chromosome"/>
</dbReference>
<dbReference type="KEGG" id="slo:Shew_3352"/>
<gene>
    <name evidence="2" type="ordered locus">Shew_3352</name>
</gene>
<reference evidence="2 3" key="1">
    <citation type="submission" date="2007-03" db="EMBL/GenBank/DDBJ databases">
        <title>Complete sequence of Shewanella loihica PV-4.</title>
        <authorList>
            <consortium name="US DOE Joint Genome Institute"/>
            <person name="Copeland A."/>
            <person name="Lucas S."/>
            <person name="Lapidus A."/>
            <person name="Barry K."/>
            <person name="Detter J.C."/>
            <person name="Glavina del Rio T."/>
            <person name="Hammon N."/>
            <person name="Israni S."/>
            <person name="Dalin E."/>
            <person name="Tice H."/>
            <person name="Pitluck S."/>
            <person name="Chain P."/>
            <person name="Malfatti S."/>
            <person name="Shin M."/>
            <person name="Vergez L."/>
            <person name="Schmutz J."/>
            <person name="Larimer F."/>
            <person name="Land M."/>
            <person name="Hauser L."/>
            <person name="Kyrpides N."/>
            <person name="Mikhailova N."/>
            <person name="Romine M.F."/>
            <person name="Serres G."/>
            <person name="Fredrickson J."/>
            <person name="Tiedje J."/>
            <person name="Richardson P."/>
        </authorList>
    </citation>
    <scope>NUCLEOTIDE SEQUENCE [LARGE SCALE GENOMIC DNA]</scope>
    <source>
        <strain evidence="3">ATCC BAA-1088 / PV-4</strain>
    </source>
</reference>
<organism evidence="2 3">
    <name type="scientific">Shewanella loihica (strain ATCC BAA-1088 / PV-4)</name>
    <dbReference type="NCBI Taxonomy" id="323850"/>
    <lineage>
        <taxon>Bacteria</taxon>
        <taxon>Pseudomonadati</taxon>
        <taxon>Pseudomonadota</taxon>
        <taxon>Gammaproteobacteria</taxon>
        <taxon>Alteromonadales</taxon>
        <taxon>Shewanellaceae</taxon>
        <taxon>Shewanella</taxon>
    </lineage>
</organism>
<dbReference type="AlphaFoldDB" id="A3QIC0"/>
<name>A3QIC0_SHELP</name>
<evidence type="ECO:0000313" key="3">
    <source>
        <dbReference type="Proteomes" id="UP000001558"/>
    </source>
</evidence>
<proteinExistence type="predicted"/>
<dbReference type="STRING" id="323850.Shew_3352"/>
<evidence type="ECO:0008006" key="4">
    <source>
        <dbReference type="Google" id="ProtNLM"/>
    </source>
</evidence>
<keyword evidence="1" id="KW-0732">Signal</keyword>
<protein>
    <recommendedName>
        <fullName evidence="4">DUF3080 domain-containing protein</fullName>
    </recommendedName>
</protein>
<sequence precursor="true">MLCFLLCLLLWLPGCQRAKDVDYLWQDYSQRLAHVIDQPYSPPEFKPMQLGKADRQEQASITISILDTLSLGHCPLGRLIADHNSTLGKVAPPSQQLIYQISFIQLAPACIDTLDEGELKTKLTQALQQKQAHAMAYFNRVLTGDISITKSLFIGYDSLVLDEMRAGRFELESAIGQLLSIKGHIKQRQWQQIDTAQIEPALALMAHQTLLQRYLRSLAYSQAQLIALNDYLQRHSASVACRLNHANRKQEILQNVFHKYYLAQTQAYLSQLNQLHYRLSEPLLALFAGSSHQAFIEHYFGEQPGTLPEQLKSQMRRHVKWWQAFRESCNIAPPSSST</sequence>
<feature type="signal peptide" evidence="1">
    <location>
        <begin position="1"/>
        <end position="18"/>
    </location>
</feature>
<feature type="chain" id="PRO_5002657973" description="DUF3080 domain-containing protein" evidence="1">
    <location>
        <begin position="19"/>
        <end position="338"/>
    </location>
</feature>
<dbReference type="HOGENOM" id="CLU_063848_0_0_6"/>
<dbReference type="InterPro" id="IPR021431">
    <property type="entry name" value="DUF3080"/>
</dbReference>
<accession>A3QIC0</accession>
<dbReference type="EMBL" id="CP000606">
    <property type="protein sequence ID" value="ABO25218.1"/>
    <property type="molecule type" value="Genomic_DNA"/>
</dbReference>
<dbReference type="eggNOG" id="ENOG502ZCJH">
    <property type="taxonomic scope" value="Bacteria"/>
</dbReference>
<dbReference type="Pfam" id="PF11279">
    <property type="entry name" value="DUF3080"/>
    <property type="match status" value="1"/>
</dbReference>
<keyword evidence="3" id="KW-1185">Reference proteome</keyword>
<evidence type="ECO:0000256" key="1">
    <source>
        <dbReference type="SAM" id="SignalP"/>
    </source>
</evidence>
<evidence type="ECO:0000313" key="2">
    <source>
        <dbReference type="EMBL" id="ABO25218.1"/>
    </source>
</evidence>